<name>A0AAX1Z4N9_CAMJU</name>
<dbReference type="RefSeq" id="WP_126262846.1">
    <property type="nucleotide sequence ID" value="NZ_PQZD01000003.1"/>
</dbReference>
<sequence length="139" mass="16386">MSKIELNSFDCRSRVRRAFKALHENGILKELGYIPDCTEVTVVNGSDEIIYTLTDRYQSPQIDNYVRWVHVRLDPELEKPTVPADDSFVEIKQFSGVWEGWIVLPKGEECWRMKLYKVKAWTKSLYSRILLTLRDKFNI</sequence>
<dbReference type="AlphaFoldDB" id="A0AAX1Z4N9"/>
<dbReference type="Proteomes" id="UP000287197">
    <property type="component" value="Unassembled WGS sequence"/>
</dbReference>
<proteinExistence type="predicted"/>
<organism evidence="1 2">
    <name type="scientific">Campylobacter jejuni</name>
    <dbReference type="NCBI Taxonomy" id="197"/>
    <lineage>
        <taxon>Bacteria</taxon>
        <taxon>Pseudomonadati</taxon>
        <taxon>Campylobacterota</taxon>
        <taxon>Epsilonproteobacteria</taxon>
        <taxon>Campylobacterales</taxon>
        <taxon>Campylobacteraceae</taxon>
        <taxon>Campylobacter</taxon>
    </lineage>
</organism>
<dbReference type="EMBL" id="PQZD01000003">
    <property type="protein sequence ID" value="RTI48537.1"/>
    <property type="molecule type" value="Genomic_DNA"/>
</dbReference>
<protein>
    <submittedName>
        <fullName evidence="1">Uncharacterized protein</fullName>
    </submittedName>
</protein>
<evidence type="ECO:0000313" key="1">
    <source>
        <dbReference type="EMBL" id="RTI48537.1"/>
    </source>
</evidence>
<comment type="caution">
    <text evidence="1">The sequence shown here is derived from an EMBL/GenBank/DDBJ whole genome shotgun (WGS) entry which is preliminary data.</text>
</comment>
<reference evidence="1" key="2">
    <citation type="journal article" date="2019" name="Appl. Environ. Microbiol.">
        <title>Population genetics and characterization of Campylobacter jejuni isolates in western jackdaws and game birds in Finland.</title>
        <authorList>
            <person name="Kovanen S."/>
            <person name="Rossi M."/>
            <person name="Pohja-Mykra M."/>
            <person name="Nieminen T."/>
            <person name="Raunio-Saarnisto M."/>
            <person name="Sauvala M."/>
            <person name="Fredriksson-Ahomaa M."/>
            <person name="Hanninen M.L."/>
            <person name="Kivisto R."/>
        </authorList>
    </citation>
    <scope>NUCLEOTIDE SEQUENCE</scope>
    <source>
        <strain evidence="1">SO-26</strain>
    </source>
</reference>
<reference evidence="1" key="1">
    <citation type="submission" date="2018-01" db="EMBL/GenBank/DDBJ databases">
        <authorList>
            <person name="Kovanen S."/>
            <person name="Nieminen T."/>
            <person name="Pohja-Mykra M."/>
            <person name="Raunio-Saarnisto M."/>
            <person name="Sauvala M."/>
            <person name="Fredriksson-Ahomaa M."/>
            <person name="Hanninen M.-L."/>
            <person name="Kivisto R."/>
        </authorList>
    </citation>
    <scope>NUCLEOTIDE SEQUENCE</scope>
    <source>
        <strain evidence="1">SO-26</strain>
    </source>
</reference>
<accession>A0AAX1Z4N9</accession>
<evidence type="ECO:0000313" key="2">
    <source>
        <dbReference type="Proteomes" id="UP000287197"/>
    </source>
</evidence>
<gene>
    <name evidence="1" type="ORF">C3I27_03725</name>
</gene>